<dbReference type="GO" id="GO:0007165">
    <property type="term" value="P:signal transduction"/>
    <property type="evidence" value="ECO:0007669"/>
    <property type="project" value="InterPro"/>
</dbReference>
<feature type="compositionally biased region" description="Low complexity" evidence="2">
    <location>
        <begin position="102"/>
        <end position="116"/>
    </location>
</feature>
<sequence length="397" mass="42247">ALIFPILNPPSSSSASTQPPSSGPHVPQIVGQASGPSEGPPGQSFTIASRSGAGNFGSMGSAVSSQGGVPSASSPGGNMGDANRLYSQSQNHGRSFSHGNMLSSQPSPLQQQQFSSRNSAYLAPRYGGDTMSPLGPPQLGVLSFQGSQNSPKSSTPPPGPTYQVPVEQDFHNVGPAGGADDANAAAASGSEPALPDDVVFGKSLKFLFERDGLAVPMVVYQCIQAVDLFGLGVEGIYRQSGSLNHVNNLREMFDKDSSDPALDFRNPENFYHDVNSVTGLLKQFFRGLPEPLLTHELHGAFVNAAKHEDDNMRRDSLHAIINSLPDPNYATLRAMTLHLYRVMDNSHVNRMSSHNLAVIFGPTLMGSDPSVAISDAGWQIKVVDTILQNTYRIFDED</sequence>
<evidence type="ECO:0000313" key="5">
    <source>
        <dbReference type="Proteomes" id="UP000811619"/>
    </source>
</evidence>
<dbReference type="InterPro" id="IPR008936">
    <property type="entry name" value="Rho_GTPase_activation_prot"/>
</dbReference>
<feature type="compositionally biased region" description="Polar residues" evidence="2">
    <location>
        <begin position="61"/>
        <end position="76"/>
    </location>
</feature>
<reference evidence="4" key="1">
    <citation type="journal article" date="2020" name="bioRxiv">
        <title>Whole genome comparisons of ergot fungi reveals the divergence and evolution of species within the genus Claviceps are the result of varying mechanisms driving genome evolution and host range expansion.</title>
        <authorList>
            <person name="Wyka S.A."/>
            <person name="Mondo S.J."/>
            <person name="Liu M."/>
            <person name="Dettman J."/>
            <person name="Nalam V."/>
            <person name="Broders K.D."/>
        </authorList>
    </citation>
    <scope>NUCLEOTIDE SEQUENCE</scope>
    <source>
        <strain evidence="4">CCC 489</strain>
    </source>
</reference>
<name>A0A8K0IZU6_9HYPO</name>
<dbReference type="SMART" id="SM00324">
    <property type="entry name" value="RhoGAP"/>
    <property type="match status" value="1"/>
</dbReference>
<gene>
    <name evidence="4" type="ORF">E4U42_001486</name>
</gene>
<accession>A0A8K0IZU6</accession>
<dbReference type="PROSITE" id="PS50238">
    <property type="entry name" value="RHOGAP"/>
    <property type="match status" value="1"/>
</dbReference>
<dbReference type="EMBL" id="SRPY01001449">
    <property type="protein sequence ID" value="KAG5913079.1"/>
    <property type="molecule type" value="Genomic_DNA"/>
</dbReference>
<evidence type="ECO:0000256" key="2">
    <source>
        <dbReference type="SAM" id="MobiDB-lite"/>
    </source>
</evidence>
<feature type="non-terminal residue" evidence="4">
    <location>
        <position position="397"/>
    </location>
</feature>
<keyword evidence="1" id="KW-0343">GTPase activation</keyword>
<dbReference type="PANTHER" id="PTHR23176:SF136">
    <property type="entry name" value="RHO GTPASE ACTIVATOR (RGD1)"/>
    <property type="match status" value="1"/>
</dbReference>
<evidence type="ECO:0000259" key="3">
    <source>
        <dbReference type="PROSITE" id="PS50238"/>
    </source>
</evidence>
<protein>
    <recommendedName>
        <fullName evidence="3">Rho-GAP domain-containing protein</fullName>
    </recommendedName>
</protein>
<dbReference type="Gene3D" id="1.10.555.10">
    <property type="entry name" value="Rho GTPase activation protein"/>
    <property type="match status" value="1"/>
</dbReference>
<proteinExistence type="predicted"/>
<dbReference type="InterPro" id="IPR000198">
    <property type="entry name" value="RhoGAP_dom"/>
</dbReference>
<organism evidence="4 5">
    <name type="scientific">Claviceps africana</name>
    <dbReference type="NCBI Taxonomy" id="83212"/>
    <lineage>
        <taxon>Eukaryota</taxon>
        <taxon>Fungi</taxon>
        <taxon>Dikarya</taxon>
        <taxon>Ascomycota</taxon>
        <taxon>Pezizomycotina</taxon>
        <taxon>Sordariomycetes</taxon>
        <taxon>Hypocreomycetidae</taxon>
        <taxon>Hypocreales</taxon>
        <taxon>Clavicipitaceae</taxon>
        <taxon>Claviceps</taxon>
    </lineage>
</organism>
<feature type="domain" description="Rho-GAP" evidence="3">
    <location>
        <begin position="202"/>
        <end position="394"/>
    </location>
</feature>
<feature type="region of interest" description="Disordered" evidence="2">
    <location>
        <begin position="1"/>
        <end position="191"/>
    </location>
</feature>
<dbReference type="GO" id="GO:0005938">
    <property type="term" value="C:cell cortex"/>
    <property type="evidence" value="ECO:0007669"/>
    <property type="project" value="UniProtKB-ARBA"/>
</dbReference>
<evidence type="ECO:0000313" key="4">
    <source>
        <dbReference type="EMBL" id="KAG5913079.1"/>
    </source>
</evidence>
<dbReference type="PANTHER" id="PTHR23176">
    <property type="entry name" value="RHO/RAC/CDC GTPASE-ACTIVATING PROTEIN"/>
    <property type="match status" value="1"/>
</dbReference>
<dbReference type="Pfam" id="PF00620">
    <property type="entry name" value="RhoGAP"/>
    <property type="match status" value="1"/>
</dbReference>
<comment type="caution">
    <text evidence="4">The sequence shown here is derived from an EMBL/GenBank/DDBJ whole genome shotgun (WGS) entry which is preliminary data.</text>
</comment>
<feature type="compositionally biased region" description="Polar residues" evidence="2">
    <location>
        <begin position="85"/>
        <end position="101"/>
    </location>
</feature>
<evidence type="ECO:0000256" key="1">
    <source>
        <dbReference type="ARBA" id="ARBA00022468"/>
    </source>
</evidence>
<dbReference type="AlphaFoldDB" id="A0A8K0IZU6"/>
<dbReference type="OrthoDB" id="437889at2759"/>
<dbReference type="GO" id="GO:0005096">
    <property type="term" value="F:GTPase activator activity"/>
    <property type="evidence" value="ECO:0007669"/>
    <property type="project" value="UniProtKB-KW"/>
</dbReference>
<feature type="compositionally biased region" description="Low complexity" evidence="2">
    <location>
        <begin position="178"/>
        <end position="191"/>
    </location>
</feature>
<dbReference type="SUPFAM" id="SSF48350">
    <property type="entry name" value="GTPase activation domain, GAP"/>
    <property type="match status" value="1"/>
</dbReference>
<keyword evidence="5" id="KW-1185">Reference proteome</keyword>
<dbReference type="InterPro" id="IPR050729">
    <property type="entry name" value="Rho-GAP"/>
</dbReference>
<dbReference type="Proteomes" id="UP000811619">
    <property type="component" value="Unassembled WGS sequence"/>
</dbReference>
<feature type="compositionally biased region" description="Low complexity" evidence="2">
    <location>
        <begin position="9"/>
        <end position="24"/>
    </location>
</feature>